<dbReference type="OrthoDB" id="3070258at2759"/>
<dbReference type="Proteomes" id="UP000613580">
    <property type="component" value="Unassembled WGS sequence"/>
</dbReference>
<organism evidence="4 5">
    <name type="scientific">Mycena chlorophos</name>
    <name type="common">Agaric fungus</name>
    <name type="synonym">Agaricus chlorophos</name>
    <dbReference type="NCBI Taxonomy" id="658473"/>
    <lineage>
        <taxon>Eukaryota</taxon>
        <taxon>Fungi</taxon>
        <taxon>Dikarya</taxon>
        <taxon>Basidiomycota</taxon>
        <taxon>Agaricomycotina</taxon>
        <taxon>Agaricomycetes</taxon>
        <taxon>Agaricomycetidae</taxon>
        <taxon>Agaricales</taxon>
        <taxon>Marasmiineae</taxon>
        <taxon>Mycenaceae</taxon>
        <taxon>Mycena</taxon>
    </lineage>
</organism>
<dbReference type="PROSITE" id="PS50157">
    <property type="entry name" value="ZINC_FINGER_C2H2_2"/>
    <property type="match status" value="1"/>
</dbReference>
<keyword evidence="1" id="KW-0479">Metal-binding</keyword>
<dbReference type="EMBL" id="JACAZE010000028">
    <property type="protein sequence ID" value="KAF7289561.1"/>
    <property type="molecule type" value="Genomic_DNA"/>
</dbReference>
<feature type="compositionally biased region" description="Basic and acidic residues" evidence="2">
    <location>
        <begin position="357"/>
        <end position="370"/>
    </location>
</feature>
<proteinExistence type="predicted"/>
<keyword evidence="5" id="KW-1185">Reference proteome</keyword>
<sequence>MDDYFDFDAASSSCQYEAYEASAYPYPSGQETSESFLPVYGHPDMSISLPCQWPANVKPEEDEDVFLDMLPATPAFGFPHAHAYAYAPGPFSIPASGEYPSPGPRAEEHNGGRGVAPCDLIQAQVGQWDGKFEFKSPHTDYNSLRGIQLELELRFWFRAPPPGSPIYWHGHVHPSSSSSSSSLNSLFSLPTPPLSAGPGRQGLALDIDVGAATAGPKAEPRSQALKLSDLLEDPFVLDGLGNIDDSEPPGYLELNANANANASAVIHAPRPRPLLPAFELTSTILGRRRRRDSDSEDVDEDEDKQPAPALQGPMQLPKVPALKKTKGRDDSDDEYSPSPSPAPRRGTRRSRLIGRVHHVDGSCSDSDRPNTPRTPNIPGLPPPKTPRKPRQNSSTPKRHPCGIGKCRTTFTRQPDVRRHHRTVHKLLRRAEVFTDGESLRIYCSKCLILLSREDSRRRHEKGCRASWDDLLEDGTRRSLPYHRIYAVLSYARRLWCRTCEDVFEDVEMRVVHERGGCQRSPYDFDLGKYMVLQLTGNPHPHTVR</sequence>
<feature type="domain" description="C2H2-type" evidence="3">
    <location>
        <begin position="399"/>
        <end position="429"/>
    </location>
</feature>
<name>A0A8H6VRQ7_MYCCL</name>
<dbReference type="InterPro" id="IPR013087">
    <property type="entry name" value="Znf_C2H2_type"/>
</dbReference>
<accession>A0A8H6VRQ7</accession>
<feature type="compositionally biased region" description="Acidic residues" evidence="2">
    <location>
        <begin position="294"/>
        <end position="303"/>
    </location>
</feature>
<dbReference type="GO" id="GO:0008270">
    <property type="term" value="F:zinc ion binding"/>
    <property type="evidence" value="ECO:0007669"/>
    <property type="project" value="UniProtKB-KW"/>
</dbReference>
<dbReference type="AlphaFoldDB" id="A0A8H6VRQ7"/>
<keyword evidence="1" id="KW-0862">Zinc</keyword>
<evidence type="ECO:0000256" key="1">
    <source>
        <dbReference type="PROSITE-ProRule" id="PRU00042"/>
    </source>
</evidence>
<feature type="compositionally biased region" description="Basic residues" evidence="2">
    <location>
        <begin position="385"/>
        <end position="400"/>
    </location>
</feature>
<gene>
    <name evidence="4" type="ORF">HMN09_01318100</name>
</gene>
<comment type="caution">
    <text evidence="4">The sequence shown here is derived from an EMBL/GenBank/DDBJ whole genome shotgun (WGS) entry which is preliminary data.</text>
</comment>
<evidence type="ECO:0000313" key="5">
    <source>
        <dbReference type="Proteomes" id="UP000613580"/>
    </source>
</evidence>
<feature type="region of interest" description="Disordered" evidence="2">
    <location>
        <begin position="286"/>
        <end position="415"/>
    </location>
</feature>
<dbReference type="PROSITE" id="PS00028">
    <property type="entry name" value="ZINC_FINGER_C2H2_1"/>
    <property type="match status" value="1"/>
</dbReference>
<evidence type="ECO:0000256" key="2">
    <source>
        <dbReference type="SAM" id="MobiDB-lite"/>
    </source>
</evidence>
<evidence type="ECO:0000259" key="3">
    <source>
        <dbReference type="PROSITE" id="PS50157"/>
    </source>
</evidence>
<feature type="compositionally biased region" description="Basic residues" evidence="2">
    <location>
        <begin position="345"/>
        <end position="356"/>
    </location>
</feature>
<protein>
    <submittedName>
        <fullName evidence="4">C2H2-type domain-containing protein</fullName>
    </submittedName>
</protein>
<evidence type="ECO:0000313" key="4">
    <source>
        <dbReference type="EMBL" id="KAF7289561.1"/>
    </source>
</evidence>
<reference evidence="4" key="1">
    <citation type="submission" date="2020-05" db="EMBL/GenBank/DDBJ databases">
        <title>Mycena genomes resolve the evolution of fungal bioluminescence.</title>
        <authorList>
            <person name="Tsai I.J."/>
        </authorList>
    </citation>
    <scope>NUCLEOTIDE SEQUENCE</scope>
    <source>
        <strain evidence="4">110903Hualien_Pintung</strain>
    </source>
</reference>
<keyword evidence="1" id="KW-0863">Zinc-finger</keyword>